<dbReference type="EMBL" id="JACJIQ010000012">
    <property type="protein sequence ID" value="MBA9078259.1"/>
    <property type="molecule type" value="Genomic_DNA"/>
</dbReference>
<dbReference type="Proteomes" id="UP000563094">
    <property type="component" value="Unassembled WGS sequence"/>
</dbReference>
<comment type="caution">
    <text evidence="1">The sequence shown here is derived from an EMBL/GenBank/DDBJ whole genome shotgun (WGS) entry which is preliminary data.</text>
</comment>
<evidence type="ECO:0000313" key="1">
    <source>
        <dbReference type="EMBL" id="MBA9078259.1"/>
    </source>
</evidence>
<protein>
    <submittedName>
        <fullName evidence="1">Uncharacterized protein</fullName>
    </submittedName>
</protein>
<gene>
    <name evidence="1" type="ORF">FHS90_002985</name>
</gene>
<dbReference type="AlphaFoldDB" id="A0A839GN67"/>
<name>A0A839GN67_9BACT</name>
<evidence type="ECO:0000313" key="2">
    <source>
        <dbReference type="Proteomes" id="UP000563094"/>
    </source>
</evidence>
<keyword evidence="2" id="KW-1185">Reference proteome</keyword>
<reference evidence="1 2" key="1">
    <citation type="submission" date="2020-08" db="EMBL/GenBank/DDBJ databases">
        <title>Genomic Encyclopedia of Type Strains, Phase IV (KMG-IV): sequencing the most valuable type-strain genomes for metagenomic binning, comparative biology and taxonomic classification.</title>
        <authorList>
            <person name="Goeker M."/>
        </authorList>
    </citation>
    <scope>NUCLEOTIDE SEQUENCE [LARGE SCALE GENOMIC DNA]</scope>
    <source>
        <strain evidence="1 2">DSM 29854</strain>
    </source>
</reference>
<accession>A0A839GN67</accession>
<sequence>MNIFELKVWDDEGARCTFYTVQQQDDPENETDKFFAKYEEAEGLEEQIGILLSFVLDSIGNDHGALDALFNRNENEVKGLPAQGKVRIGEVMLHFPNFPLRLYALKITDELVVLFNGGVKDGPTNQQSSLYIKWIEACQFAKRIMEALVSKEILVDERNRKLTDGTGGNDLAL</sequence>
<proteinExistence type="predicted"/>
<dbReference type="RefSeq" id="WP_182513530.1">
    <property type="nucleotide sequence ID" value="NZ_JACJIQ010000012.1"/>
</dbReference>
<organism evidence="1 2">
    <name type="scientific">Rufibacter quisquiliarum</name>
    <dbReference type="NCBI Taxonomy" id="1549639"/>
    <lineage>
        <taxon>Bacteria</taxon>
        <taxon>Pseudomonadati</taxon>
        <taxon>Bacteroidota</taxon>
        <taxon>Cytophagia</taxon>
        <taxon>Cytophagales</taxon>
        <taxon>Hymenobacteraceae</taxon>
        <taxon>Rufibacter</taxon>
    </lineage>
</organism>